<evidence type="ECO:0000313" key="7">
    <source>
        <dbReference type="EMBL" id="MEN2744324.1"/>
    </source>
</evidence>
<feature type="region of interest" description="Disordered" evidence="6">
    <location>
        <begin position="103"/>
        <end position="133"/>
    </location>
</feature>
<keyword evidence="7" id="KW-0969">Cilium</keyword>
<comment type="subcellular location">
    <subcellularLocation>
        <location evidence="1">Cell membrane</location>
    </subcellularLocation>
</comment>
<evidence type="ECO:0000256" key="3">
    <source>
        <dbReference type="ARBA" id="ARBA00022692"/>
    </source>
</evidence>
<organism evidence="7 8">
    <name type="scientific">Sinomonas halotolerans</name>
    <dbReference type="NCBI Taxonomy" id="1644133"/>
    <lineage>
        <taxon>Bacteria</taxon>
        <taxon>Bacillati</taxon>
        <taxon>Actinomycetota</taxon>
        <taxon>Actinomycetes</taxon>
        <taxon>Micrococcales</taxon>
        <taxon>Micrococcaceae</taxon>
        <taxon>Sinomonas</taxon>
    </lineage>
</organism>
<feature type="compositionally biased region" description="Pro residues" evidence="6">
    <location>
        <begin position="114"/>
        <end position="129"/>
    </location>
</feature>
<evidence type="ECO:0000256" key="4">
    <source>
        <dbReference type="ARBA" id="ARBA00022989"/>
    </source>
</evidence>
<feature type="compositionally biased region" description="Low complexity" evidence="6">
    <location>
        <begin position="169"/>
        <end position="189"/>
    </location>
</feature>
<comment type="caution">
    <text evidence="7">The sequence shown here is derived from an EMBL/GenBank/DDBJ whole genome shotgun (WGS) entry which is preliminary data.</text>
</comment>
<dbReference type="Proteomes" id="UP001422074">
    <property type="component" value="Unassembled WGS sequence"/>
</dbReference>
<keyword evidence="2" id="KW-1003">Cell membrane</keyword>
<feature type="compositionally biased region" description="Low complexity" evidence="6">
    <location>
        <begin position="103"/>
        <end position="113"/>
    </location>
</feature>
<proteinExistence type="predicted"/>
<dbReference type="InterPro" id="IPR022781">
    <property type="entry name" value="Flagellar_biosynth_FliO"/>
</dbReference>
<reference evidence="7 8" key="1">
    <citation type="submission" date="2024-05" db="EMBL/GenBank/DDBJ databases">
        <title>Sinomonas sp. nov., isolated from a waste landfill.</title>
        <authorList>
            <person name="Zhao Y."/>
        </authorList>
    </citation>
    <scope>NUCLEOTIDE SEQUENCE [LARGE SCALE GENOMIC DNA]</scope>
    <source>
        <strain evidence="7 8">CCTCC AB2014300</strain>
    </source>
</reference>
<feature type="region of interest" description="Disordered" evidence="6">
    <location>
        <begin position="149"/>
        <end position="199"/>
    </location>
</feature>
<name>A0ABU9WYR1_9MICC</name>
<evidence type="ECO:0000256" key="1">
    <source>
        <dbReference type="ARBA" id="ARBA00004236"/>
    </source>
</evidence>
<dbReference type="Pfam" id="PF04347">
    <property type="entry name" value="FliO"/>
    <property type="match status" value="1"/>
</dbReference>
<keyword evidence="3" id="KW-0812">Transmembrane</keyword>
<dbReference type="RefSeq" id="WP_345884268.1">
    <property type="nucleotide sequence ID" value="NZ_JBDFRB010000005.1"/>
</dbReference>
<protein>
    <submittedName>
        <fullName evidence="7">Flagellar biosynthetic protein FliO</fullName>
    </submittedName>
</protein>
<keyword evidence="8" id="KW-1185">Reference proteome</keyword>
<evidence type="ECO:0000256" key="5">
    <source>
        <dbReference type="ARBA" id="ARBA00023136"/>
    </source>
</evidence>
<accession>A0ABU9WYR1</accession>
<keyword evidence="4" id="KW-1133">Transmembrane helix</keyword>
<keyword evidence="7" id="KW-0966">Cell projection</keyword>
<feature type="compositionally biased region" description="Basic residues" evidence="6">
    <location>
        <begin position="190"/>
        <end position="199"/>
    </location>
</feature>
<sequence>MEDVLLLARAALALAAVLAGMWWLRRRLTGETGPLPWARLPWGAVGSAARPAPAPAPALDVVARRGLSRTASLVLVEADGERYLLGVTDAGVQVLGQRPVLAPGTAAPGEPGAGIPPKPAAAPSAPPAAPASAGFPSVLAASLAESMGSGIGLGTEAPGPADSGAADTHPAAQGGDAHDGAAPLTLPLPRVRRRRSVSR</sequence>
<evidence type="ECO:0000256" key="6">
    <source>
        <dbReference type="SAM" id="MobiDB-lite"/>
    </source>
</evidence>
<evidence type="ECO:0000313" key="8">
    <source>
        <dbReference type="Proteomes" id="UP001422074"/>
    </source>
</evidence>
<gene>
    <name evidence="7" type="ORF">ABCQ75_07200</name>
</gene>
<keyword evidence="5" id="KW-0472">Membrane</keyword>
<keyword evidence="7" id="KW-0282">Flagellum</keyword>
<dbReference type="EMBL" id="JBDFRB010000005">
    <property type="protein sequence ID" value="MEN2744324.1"/>
    <property type="molecule type" value="Genomic_DNA"/>
</dbReference>
<evidence type="ECO:0000256" key="2">
    <source>
        <dbReference type="ARBA" id="ARBA00022475"/>
    </source>
</evidence>